<dbReference type="Proteomes" id="UP000799536">
    <property type="component" value="Unassembled WGS sequence"/>
</dbReference>
<sequence length="196" mass="20995">MPENTLPPPGDLQLKYVVLGIGTQNYTCVTSDSSSVPVSIGAIANLYDIGTRLSNDPLASYKLPTLSGLALSLSLFPTQLSWYLSLSGYQKVLGKHYFSADKVPTFSLSNVKPLPFPQAMVTKNDTMNAPKTACPGLKGEGAVLWLKLNDNGFSVGGVNTVYRLETAGGNAPKTCDKMAASFTVPYAAQYWIYGDK</sequence>
<protein>
    <recommendedName>
        <fullName evidence="3">Malate dehydrogenase</fullName>
    </recommendedName>
</protein>
<proteinExistence type="predicted"/>
<evidence type="ECO:0000313" key="2">
    <source>
        <dbReference type="Proteomes" id="UP000799536"/>
    </source>
</evidence>
<reference evidence="1" key="1">
    <citation type="journal article" date="2020" name="Stud. Mycol.">
        <title>101 Dothideomycetes genomes: a test case for predicting lifestyles and emergence of pathogens.</title>
        <authorList>
            <person name="Haridas S."/>
            <person name="Albert R."/>
            <person name="Binder M."/>
            <person name="Bloem J."/>
            <person name="Labutti K."/>
            <person name="Salamov A."/>
            <person name="Andreopoulos B."/>
            <person name="Baker S."/>
            <person name="Barry K."/>
            <person name="Bills G."/>
            <person name="Bluhm B."/>
            <person name="Cannon C."/>
            <person name="Castanera R."/>
            <person name="Culley D."/>
            <person name="Daum C."/>
            <person name="Ezra D."/>
            <person name="Gonzalez J."/>
            <person name="Henrissat B."/>
            <person name="Kuo A."/>
            <person name="Liang C."/>
            <person name="Lipzen A."/>
            <person name="Lutzoni F."/>
            <person name="Magnuson J."/>
            <person name="Mondo S."/>
            <person name="Nolan M."/>
            <person name="Ohm R."/>
            <person name="Pangilinan J."/>
            <person name="Park H.-J."/>
            <person name="Ramirez L."/>
            <person name="Alfaro M."/>
            <person name="Sun H."/>
            <person name="Tritt A."/>
            <person name="Yoshinaga Y."/>
            <person name="Zwiers L.-H."/>
            <person name="Turgeon B."/>
            <person name="Goodwin S."/>
            <person name="Spatafora J."/>
            <person name="Crous P."/>
            <person name="Grigoriev I."/>
        </authorList>
    </citation>
    <scope>NUCLEOTIDE SEQUENCE</scope>
    <source>
        <strain evidence="1">ATCC 74209</strain>
    </source>
</reference>
<dbReference type="AlphaFoldDB" id="A0A9P4JTZ6"/>
<evidence type="ECO:0000313" key="1">
    <source>
        <dbReference type="EMBL" id="KAF2203164.1"/>
    </source>
</evidence>
<gene>
    <name evidence="1" type="ORF">GQ43DRAFT_367510</name>
</gene>
<keyword evidence="2" id="KW-1185">Reference proteome</keyword>
<dbReference type="OrthoDB" id="1859733at2759"/>
<dbReference type="PANTHER" id="PTHR35567:SF1">
    <property type="entry name" value="CONSERVED FUNGAL PROTEIN (AFU_ORTHOLOGUE AFUA_1G14230)"/>
    <property type="match status" value="1"/>
</dbReference>
<comment type="caution">
    <text evidence="1">The sequence shown here is derived from an EMBL/GenBank/DDBJ whole genome shotgun (WGS) entry which is preliminary data.</text>
</comment>
<name>A0A9P4JTZ6_9PLEO</name>
<evidence type="ECO:0008006" key="3">
    <source>
        <dbReference type="Google" id="ProtNLM"/>
    </source>
</evidence>
<accession>A0A9P4JTZ6</accession>
<dbReference type="Pfam" id="PF11937">
    <property type="entry name" value="DUF3455"/>
    <property type="match status" value="1"/>
</dbReference>
<dbReference type="EMBL" id="ML993911">
    <property type="protein sequence ID" value="KAF2203164.1"/>
    <property type="molecule type" value="Genomic_DNA"/>
</dbReference>
<organism evidence="1 2">
    <name type="scientific">Delitschia confertaspora ATCC 74209</name>
    <dbReference type="NCBI Taxonomy" id="1513339"/>
    <lineage>
        <taxon>Eukaryota</taxon>
        <taxon>Fungi</taxon>
        <taxon>Dikarya</taxon>
        <taxon>Ascomycota</taxon>
        <taxon>Pezizomycotina</taxon>
        <taxon>Dothideomycetes</taxon>
        <taxon>Pleosporomycetidae</taxon>
        <taxon>Pleosporales</taxon>
        <taxon>Delitschiaceae</taxon>
        <taxon>Delitschia</taxon>
    </lineage>
</organism>
<dbReference type="InterPro" id="IPR021851">
    <property type="entry name" value="DUF3455"/>
</dbReference>
<dbReference type="PANTHER" id="PTHR35567">
    <property type="entry name" value="MALATE DEHYDROGENASE (AFU_ORTHOLOGUE AFUA_2G13800)"/>
    <property type="match status" value="1"/>
</dbReference>